<organism evidence="5 6">
    <name type="scientific">Cichlidogyrus casuarinus</name>
    <dbReference type="NCBI Taxonomy" id="1844966"/>
    <lineage>
        <taxon>Eukaryota</taxon>
        <taxon>Metazoa</taxon>
        <taxon>Spiralia</taxon>
        <taxon>Lophotrochozoa</taxon>
        <taxon>Platyhelminthes</taxon>
        <taxon>Monogenea</taxon>
        <taxon>Monopisthocotylea</taxon>
        <taxon>Dactylogyridea</taxon>
        <taxon>Ancyrocephalidae</taxon>
        <taxon>Cichlidogyrus</taxon>
    </lineage>
</organism>
<dbReference type="InterPro" id="IPR027417">
    <property type="entry name" value="P-loop_NTPase"/>
</dbReference>
<name>A0ABD2Q327_9PLAT</name>
<dbReference type="InterPro" id="IPR006935">
    <property type="entry name" value="Helicase/UvrB_N"/>
</dbReference>
<dbReference type="Gene3D" id="3.40.50.300">
    <property type="entry name" value="P-loop containing nucleotide triphosphate hydrolases"/>
    <property type="match status" value="1"/>
</dbReference>
<reference evidence="5 6" key="1">
    <citation type="submission" date="2024-11" db="EMBL/GenBank/DDBJ databases">
        <title>Adaptive evolution of stress response genes in parasites aligns with host niche diversity.</title>
        <authorList>
            <person name="Hahn C."/>
            <person name="Resl P."/>
        </authorList>
    </citation>
    <scope>NUCLEOTIDE SEQUENCE [LARGE SCALE GENOMIC DNA]</scope>
    <source>
        <strain evidence="5">EGGRZ-B1_66</strain>
        <tissue evidence="5">Body</tissue>
    </source>
</reference>
<dbReference type="PROSITE" id="PS51193">
    <property type="entry name" value="HELICASE_ATP_BIND_2"/>
    <property type="match status" value="1"/>
</dbReference>
<evidence type="ECO:0000313" key="5">
    <source>
        <dbReference type="EMBL" id="KAL3313788.1"/>
    </source>
</evidence>
<accession>A0ABD2Q327</accession>
<keyword evidence="1" id="KW-0547">Nucleotide-binding</keyword>
<keyword evidence="3" id="KW-0067">ATP-binding</keyword>
<dbReference type="AlphaFoldDB" id="A0ABD2Q327"/>
<dbReference type="PANTHER" id="PTHR11472">
    <property type="entry name" value="DNA REPAIR DEAD HELICASE RAD3/XP-D SUBFAMILY MEMBER"/>
    <property type="match status" value="1"/>
</dbReference>
<evidence type="ECO:0000313" key="6">
    <source>
        <dbReference type="Proteomes" id="UP001626550"/>
    </source>
</evidence>
<feature type="domain" description="Helicase ATP-binding" evidence="4">
    <location>
        <begin position="7"/>
        <end position="109"/>
    </location>
</feature>
<dbReference type="Pfam" id="PF04851">
    <property type="entry name" value="ResIII"/>
    <property type="match status" value="1"/>
</dbReference>
<evidence type="ECO:0000259" key="4">
    <source>
        <dbReference type="PROSITE" id="PS51193"/>
    </source>
</evidence>
<dbReference type="Proteomes" id="UP001626550">
    <property type="component" value="Unassembled WGS sequence"/>
</dbReference>
<dbReference type="InterPro" id="IPR045028">
    <property type="entry name" value="DinG/Rad3-like"/>
</dbReference>
<dbReference type="InterPro" id="IPR014013">
    <property type="entry name" value="Helic_SF1/SF2_ATP-bd_DinG/Rad3"/>
</dbReference>
<dbReference type="GO" id="GO:0016787">
    <property type="term" value="F:hydrolase activity"/>
    <property type="evidence" value="ECO:0007669"/>
    <property type="project" value="UniProtKB-KW"/>
</dbReference>
<dbReference type="PANTHER" id="PTHR11472:SF34">
    <property type="entry name" value="REGULATOR OF TELOMERE ELONGATION HELICASE 1"/>
    <property type="match status" value="1"/>
</dbReference>
<protein>
    <recommendedName>
        <fullName evidence="4">Helicase ATP-binding domain-containing protein</fullName>
    </recommendedName>
</protein>
<proteinExistence type="predicted"/>
<dbReference type="GO" id="GO:0005524">
    <property type="term" value="F:ATP binding"/>
    <property type="evidence" value="ECO:0007669"/>
    <property type="project" value="UniProtKB-KW"/>
</dbReference>
<evidence type="ECO:0000256" key="2">
    <source>
        <dbReference type="ARBA" id="ARBA00022801"/>
    </source>
</evidence>
<keyword evidence="6" id="KW-1185">Reference proteome</keyword>
<evidence type="ECO:0000256" key="3">
    <source>
        <dbReference type="ARBA" id="ARBA00022840"/>
    </source>
</evidence>
<keyword evidence="2" id="KW-0378">Hydrolase</keyword>
<evidence type="ECO:0000256" key="1">
    <source>
        <dbReference type="ARBA" id="ARBA00022741"/>
    </source>
</evidence>
<dbReference type="EMBL" id="JBJKFK010001194">
    <property type="protein sequence ID" value="KAL3313788.1"/>
    <property type="molecule type" value="Genomic_DNA"/>
</dbReference>
<dbReference type="SUPFAM" id="SSF52540">
    <property type="entry name" value="P-loop containing nucleoside triphosphate hydrolases"/>
    <property type="match status" value="1"/>
</dbReference>
<gene>
    <name evidence="5" type="ORF">Ciccas_007608</name>
</gene>
<comment type="caution">
    <text evidence="5">The sequence shown here is derived from an EMBL/GenBank/DDBJ whole genome shotgun (WGS) entry which is preliminary data.</text>
</comment>
<sequence length="109" mass="12428">MPILNLNGIQIDFPYESYECQQEYMRYLILAMEQSRNALLESPTGTGKTLCLICASLAWIQAQKNKFTHISESNSFLVASNIPRIIFASRTHSQLLQAVQALKKTSYRQ</sequence>